<organism evidence="2 3">
    <name type="scientific">Blattamonas nauphoetae</name>
    <dbReference type="NCBI Taxonomy" id="2049346"/>
    <lineage>
        <taxon>Eukaryota</taxon>
        <taxon>Metamonada</taxon>
        <taxon>Preaxostyla</taxon>
        <taxon>Oxymonadida</taxon>
        <taxon>Blattamonas</taxon>
    </lineage>
</organism>
<feature type="compositionally biased region" description="Polar residues" evidence="1">
    <location>
        <begin position="12"/>
        <end position="22"/>
    </location>
</feature>
<reference evidence="2 3" key="1">
    <citation type="journal article" date="2022" name="bioRxiv">
        <title>Genomics of Preaxostyla Flagellates Illuminates Evolutionary Transitions and the Path Towards Mitochondrial Loss.</title>
        <authorList>
            <person name="Novak L.V.F."/>
            <person name="Treitli S.C."/>
            <person name="Pyrih J."/>
            <person name="Halakuc P."/>
            <person name="Pipaliya S.V."/>
            <person name="Vacek V."/>
            <person name="Brzon O."/>
            <person name="Soukal P."/>
            <person name="Eme L."/>
            <person name="Dacks J.B."/>
            <person name="Karnkowska A."/>
            <person name="Elias M."/>
            <person name="Hampl V."/>
        </authorList>
    </citation>
    <scope>NUCLEOTIDE SEQUENCE [LARGE SCALE GENOMIC DNA]</scope>
    <source>
        <strain evidence="2">NAU3</strain>
        <tissue evidence="2">Gut</tissue>
    </source>
</reference>
<gene>
    <name evidence="2" type="ORF">BLNAU_12783</name>
</gene>
<comment type="caution">
    <text evidence="2">The sequence shown here is derived from an EMBL/GenBank/DDBJ whole genome shotgun (WGS) entry which is preliminary data.</text>
</comment>
<dbReference type="Proteomes" id="UP001281761">
    <property type="component" value="Unassembled WGS sequence"/>
</dbReference>
<accession>A0ABQ9XN58</accession>
<feature type="region of interest" description="Disordered" evidence="1">
    <location>
        <begin position="1"/>
        <end position="29"/>
    </location>
</feature>
<proteinExistence type="predicted"/>
<feature type="compositionally biased region" description="Basic and acidic residues" evidence="1">
    <location>
        <begin position="1"/>
        <end position="11"/>
    </location>
</feature>
<name>A0ABQ9XN58_9EUKA</name>
<evidence type="ECO:0000256" key="1">
    <source>
        <dbReference type="SAM" id="MobiDB-lite"/>
    </source>
</evidence>
<sequence length="70" mass="7984">MEEQRKLENKAKNMSQFVSSSLTDRKQKGTIAEIDDGETEAAQPAHFYELKELISTNFRRDGEAQMCSSQ</sequence>
<evidence type="ECO:0000313" key="2">
    <source>
        <dbReference type="EMBL" id="KAK2952224.1"/>
    </source>
</evidence>
<keyword evidence="3" id="KW-1185">Reference proteome</keyword>
<evidence type="ECO:0000313" key="3">
    <source>
        <dbReference type="Proteomes" id="UP001281761"/>
    </source>
</evidence>
<protein>
    <submittedName>
        <fullName evidence="2">Uncharacterized protein</fullName>
    </submittedName>
</protein>
<dbReference type="EMBL" id="JARBJD010000106">
    <property type="protein sequence ID" value="KAK2952224.1"/>
    <property type="molecule type" value="Genomic_DNA"/>
</dbReference>